<dbReference type="PANTHER" id="PTHR47505:SF1">
    <property type="entry name" value="DNA UTILIZATION PROTEIN YHGH"/>
    <property type="match status" value="1"/>
</dbReference>
<dbReference type="InterPro" id="IPR000836">
    <property type="entry name" value="PRTase_dom"/>
</dbReference>
<comment type="caution">
    <text evidence="2">The sequence shown here is derived from an EMBL/GenBank/DDBJ whole genome shotgun (WGS) entry which is preliminary data.</text>
</comment>
<evidence type="ECO:0000256" key="1">
    <source>
        <dbReference type="ARBA" id="ARBA00008007"/>
    </source>
</evidence>
<name>A0A8J7RNR8_9BACT</name>
<dbReference type="AlphaFoldDB" id="A0A8J7RNR8"/>
<dbReference type="Proteomes" id="UP000673975">
    <property type="component" value="Unassembled WGS sequence"/>
</dbReference>
<dbReference type="CDD" id="cd06223">
    <property type="entry name" value="PRTases_typeI"/>
    <property type="match status" value="1"/>
</dbReference>
<gene>
    <name evidence="2" type="ORF">NATSA_00110</name>
</gene>
<proteinExistence type="inferred from homology"/>
<dbReference type="Gene3D" id="3.40.50.2020">
    <property type="match status" value="1"/>
</dbReference>
<sequence length="167" mass="18351">MQDSLWEFDKGGYLQDVLHHLKYSGVSELGRVLGRKLSLKLRKNPFFDLDEEVLLLPVPLHPSRQRKRGYNQSAMIAEGISKATGAEIVDQSAIKRIKNTRTQTGLSSASRKNNIAGAFQLAKPEVFQSGRVLIIDDVITTGATMLELAGVVRPLCDHIGLATVARA</sequence>
<evidence type="ECO:0000313" key="3">
    <source>
        <dbReference type="Proteomes" id="UP000673975"/>
    </source>
</evidence>
<evidence type="ECO:0000313" key="2">
    <source>
        <dbReference type="EMBL" id="MBP3191054.1"/>
    </source>
</evidence>
<dbReference type="EMBL" id="JAFIDN010000001">
    <property type="protein sequence ID" value="MBP3191054.1"/>
    <property type="molecule type" value="Genomic_DNA"/>
</dbReference>
<keyword evidence="3" id="KW-1185">Reference proteome</keyword>
<protein>
    <submittedName>
        <fullName evidence="2">ComF family protein</fullName>
    </submittedName>
</protein>
<accession>A0A8J7RNR8</accession>
<dbReference type="InterPro" id="IPR051910">
    <property type="entry name" value="ComF/GntX_DNA_util-trans"/>
</dbReference>
<dbReference type="InterPro" id="IPR029057">
    <property type="entry name" value="PRTase-like"/>
</dbReference>
<dbReference type="SUPFAM" id="SSF53271">
    <property type="entry name" value="PRTase-like"/>
    <property type="match status" value="1"/>
</dbReference>
<dbReference type="RefSeq" id="WP_210509293.1">
    <property type="nucleotide sequence ID" value="NZ_JAFIDN010000001.1"/>
</dbReference>
<dbReference type="PANTHER" id="PTHR47505">
    <property type="entry name" value="DNA UTILIZATION PROTEIN YHGH"/>
    <property type="match status" value="1"/>
</dbReference>
<reference evidence="2" key="1">
    <citation type="submission" date="2021-02" db="EMBL/GenBank/DDBJ databases">
        <title>Natronogracilivirga saccharolytica gen. nov. sp. nov. a new anaerobic, haloalkiliphilic carbohydrate-fermenting bacterium from soda lake and proposing of Cyclonatronumiaceae fam. nov. in the phylum Balneolaeota.</title>
        <authorList>
            <person name="Zhilina T.N."/>
            <person name="Sorokin D.Y."/>
            <person name="Zavarzina D.G."/>
            <person name="Toshchakov S.V."/>
            <person name="Kublanov I.V."/>
        </authorList>
    </citation>
    <scope>NUCLEOTIDE SEQUENCE</scope>
    <source>
        <strain evidence="2">Z-1702</strain>
    </source>
</reference>
<organism evidence="2 3">
    <name type="scientific">Natronogracilivirga saccharolytica</name>
    <dbReference type="NCBI Taxonomy" id="2812953"/>
    <lineage>
        <taxon>Bacteria</taxon>
        <taxon>Pseudomonadati</taxon>
        <taxon>Balneolota</taxon>
        <taxon>Balneolia</taxon>
        <taxon>Balneolales</taxon>
        <taxon>Cyclonatronaceae</taxon>
        <taxon>Natronogracilivirga</taxon>
    </lineage>
</organism>
<comment type="similarity">
    <text evidence="1">Belongs to the ComF/GntX family.</text>
</comment>